<name>A0A8K0T3K0_9HYPO</name>
<sequence>MGVVIGSRPIRLFYSLLPLVPFCIRIRLAVVLDIDARGQQAGAWRVVGRRGSMDAWFCARLVLFHFRSLFFFFFFSVLHTGSCAGW</sequence>
<gene>
    <name evidence="2" type="ORF">B0I35DRAFT_120140</name>
</gene>
<keyword evidence="1" id="KW-1133">Transmembrane helix</keyword>
<evidence type="ECO:0000313" key="2">
    <source>
        <dbReference type="EMBL" id="KAH7325855.1"/>
    </source>
</evidence>
<keyword evidence="1" id="KW-0472">Membrane</keyword>
<evidence type="ECO:0000256" key="1">
    <source>
        <dbReference type="SAM" id="Phobius"/>
    </source>
</evidence>
<feature type="transmembrane region" description="Helical" evidence="1">
    <location>
        <begin position="55"/>
        <end position="78"/>
    </location>
</feature>
<dbReference type="AlphaFoldDB" id="A0A8K0T3K0"/>
<protein>
    <submittedName>
        <fullName evidence="2">Uncharacterized protein</fullName>
    </submittedName>
</protein>
<dbReference type="Proteomes" id="UP000813444">
    <property type="component" value="Unassembled WGS sequence"/>
</dbReference>
<accession>A0A8K0T3K0</accession>
<evidence type="ECO:0000313" key="3">
    <source>
        <dbReference type="Proteomes" id="UP000813444"/>
    </source>
</evidence>
<dbReference type="EMBL" id="JAGPNK010000002">
    <property type="protein sequence ID" value="KAH7325855.1"/>
    <property type="molecule type" value="Genomic_DNA"/>
</dbReference>
<feature type="transmembrane region" description="Helical" evidence="1">
    <location>
        <begin position="12"/>
        <end position="34"/>
    </location>
</feature>
<comment type="caution">
    <text evidence="2">The sequence shown here is derived from an EMBL/GenBank/DDBJ whole genome shotgun (WGS) entry which is preliminary data.</text>
</comment>
<proteinExistence type="predicted"/>
<keyword evidence="3" id="KW-1185">Reference proteome</keyword>
<organism evidence="2 3">
    <name type="scientific">Stachybotrys elegans</name>
    <dbReference type="NCBI Taxonomy" id="80388"/>
    <lineage>
        <taxon>Eukaryota</taxon>
        <taxon>Fungi</taxon>
        <taxon>Dikarya</taxon>
        <taxon>Ascomycota</taxon>
        <taxon>Pezizomycotina</taxon>
        <taxon>Sordariomycetes</taxon>
        <taxon>Hypocreomycetidae</taxon>
        <taxon>Hypocreales</taxon>
        <taxon>Stachybotryaceae</taxon>
        <taxon>Stachybotrys</taxon>
    </lineage>
</organism>
<keyword evidence="1" id="KW-0812">Transmembrane</keyword>
<reference evidence="2" key="1">
    <citation type="journal article" date="2021" name="Nat. Commun.">
        <title>Genetic determinants of endophytism in the Arabidopsis root mycobiome.</title>
        <authorList>
            <person name="Mesny F."/>
            <person name="Miyauchi S."/>
            <person name="Thiergart T."/>
            <person name="Pickel B."/>
            <person name="Atanasova L."/>
            <person name="Karlsson M."/>
            <person name="Huettel B."/>
            <person name="Barry K.W."/>
            <person name="Haridas S."/>
            <person name="Chen C."/>
            <person name="Bauer D."/>
            <person name="Andreopoulos W."/>
            <person name="Pangilinan J."/>
            <person name="LaButti K."/>
            <person name="Riley R."/>
            <person name="Lipzen A."/>
            <person name="Clum A."/>
            <person name="Drula E."/>
            <person name="Henrissat B."/>
            <person name="Kohler A."/>
            <person name="Grigoriev I.V."/>
            <person name="Martin F.M."/>
            <person name="Hacquard S."/>
        </authorList>
    </citation>
    <scope>NUCLEOTIDE SEQUENCE</scope>
    <source>
        <strain evidence="2">MPI-CAGE-CH-0235</strain>
    </source>
</reference>